<dbReference type="EMBL" id="JBHRUV010000004">
    <property type="protein sequence ID" value="MFC3264917.1"/>
    <property type="molecule type" value="Genomic_DNA"/>
</dbReference>
<reference evidence="6" key="1">
    <citation type="journal article" date="2019" name="Int. J. Syst. Evol. Microbiol.">
        <title>The Global Catalogue of Microorganisms (GCM) 10K type strain sequencing project: providing services to taxonomists for standard genome sequencing and annotation.</title>
        <authorList>
            <consortium name="The Broad Institute Genomics Platform"/>
            <consortium name="The Broad Institute Genome Sequencing Center for Infectious Disease"/>
            <person name="Wu L."/>
            <person name="Ma J."/>
        </authorList>
    </citation>
    <scope>NUCLEOTIDE SEQUENCE [LARGE SCALE GENOMIC DNA]</scope>
    <source>
        <strain evidence="6">CCM 7941</strain>
    </source>
</reference>
<evidence type="ECO:0000259" key="4">
    <source>
        <dbReference type="PROSITE" id="PS51736"/>
    </source>
</evidence>
<accession>A0ABV7LAP5</accession>
<dbReference type="PROSITE" id="PS51736">
    <property type="entry name" value="RECOMBINASES_3"/>
    <property type="match status" value="1"/>
</dbReference>
<dbReference type="Gene3D" id="3.40.50.1390">
    <property type="entry name" value="Resolvase, N-terminal catalytic domain"/>
    <property type="match status" value="1"/>
</dbReference>
<evidence type="ECO:0000313" key="5">
    <source>
        <dbReference type="EMBL" id="MFC3264917.1"/>
    </source>
</evidence>
<comment type="similarity">
    <text evidence="1">Belongs to the site-specific recombinase resolvase family.</text>
</comment>
<keyword evidence="2" id="KW-0238">DNA-binding</keyword>
<dbReference type="CDD" id="cd03768">
    <property type="entry name" value="SR_ResInv"/>
    <property type="match status" value="1"/>
</dbReference>
<dbReference type="InterPro" id="IPR050639">
    <property type="entry name" value="SSR_resolvase"/>
</dbReference>
<evidence type="ECO:0000256" key="1">
    <source>
        <dbReference type="ARBA" id="ARBA00009913"/>
    </source>
</evidence>
<dbReference type="SUPFAM" id="SSF53041">
    <property type="entry name" value="Resolvase-like"/>
    <property type="match status" value="1"/>
</dbReference>
<dbReference type="InterPro" id="IPR009057">
    <property type="entry name" value="Homeodomain-like_sf"/>
</dbReference>
<evidence type="ECO:0000256" key="3">
    <source>
        <dbReference type="ARBA" id="ARBA00023172"/>
    </source>
</evidence>
<keyword evidence="6" id="KW-1185">Reference proteome</keyword>
<comment type="caution">
    <text evidence="5">The sequence shown here is derived from an EMBL/GenBank/DDBJ whole genome shotgun (WGS) entry which is preliminary data.</text>
</comment>
<feature type="domain" description="Resolvase/invertase-type recombinase catalytic" evidence="4">
    <location>
        <begin position="1"/>
        <end position="136"/>
    </location>
</feature>
<sequence length="200" mass="20425">MKVGYARLASAGALPVAAQVAALEAEGCVRVVTDAETPDAGRARPGLAAALNALGPGDVLVVCSFDCLGRSLIDLLAIIQRIGDRGAGFRAIVEDVDTTRPGGACVLHFAGALAGFERRMIVGRVNAGVLAAKRQGKHFGRPRKLTDEQIRQAREALSRGGASVGSVASFLGVSRSTLWRALNGGPAQPDAGDAGDGADV</sequence>
<dbReference type="Gene3D" id="1.10.10.60">
    <property type="entry name" value="Homeodomain-like"/>
    <property type="match status" value="1"/>
</dbReference>
<dbReference type="InterPro" id="IPR006119">
    <property type="entry name" value="Resolv_N"/>
</dbReference>
<organism evidence="5 6">
    <name type="scientific">Camelimonas abortus</name>
    <dbReference type="NCBI Taxonomy" id="1017184"/>
    <lineage>
        <taxon>Bacteria</taxon>
        <taxon>Pseudomonadati</taxon>
        <taxon>Pseudomonadota</taxon>
        <taxon>Alphaproteobacteria</taxon>
        <taxon>Hyphomicrobiales</taxon>
        <taxon>Chelatococcaceae</taxon>
        <taxon>Camelimonas</taxon>
    </lineage>
</organism>
<evidence type="ECO:0000313" key="6">
    <source>
        <dbReference type="Proteomes" id="UP001595536"/>
    </source>
</evidence>
<dbReference type="Proteomes" id="UP001595536">
    <property type="component" value="Unassembled WGS sequence"/>
</dbReference>
<evidence type="ECO:0000256" key="2">
    <source>
        <dbReference type="ARBA" id="ARBA00023125"/>
    </source>
</evidence>
<dbReference type="PANTHER" id="PTHR30461:SF2">
    <property type="entry name" value="SERINE RECOMBINASE PINE-RELATED"/>
    <property type="match status" value="1"/>
</dbReference>
<dbReference type="SUPFAM" id="SSF46689">
    <property type="entry name" value="Homeodomain-like"/>
    <property type="match status" value="1"/>
</dbReference>
<dbReference type="CDD" id="cd00569">
    <property type="entry name" value="HTH_Hin_like"/>
    <property type="match status" value="1"/>
</dbReference>
<dbReference type="Pfam" id="PF02796">
    <property type="entry name" value="HTH_7"/>
    <property type="match status" value="1"/>
</dbReference>
<gene>
    <name evidence="5" type="ORF">ACFOEX_00895</name>
</gene>
<keyword evidence="3" id="KW-0233">DNA recombination</keyword>
<dbReference type="SMART" id="SM00857">
    <property type="entry name" value="Resolvase"/>
    <property type="match status" value="1"/>
</dbReference>
<protein>
    <submittedName>
        <fullName evidence="5">Recombinase family protein</fullName>
    </submittedName>
</protein>
<name>A0ABV7LAP5_9HYPH</name>
<dbReference type="Pfam" id="PF00239">
    <property type="entry name" value="Resolvase"/>
    <property type="match status" value="1"/>
</dbReference>
<dbReference type="InterPro" id="IPR006120">
    <property type="entry name" value="Resolvase_HTH_dom"/>
</dbReference>
<dbReference type="PANTHER" id="PTHR30461">
    <property type="entry name" value="DNA-INVERTASE FROM LAMBDOID PROPHAGE"/>
    <property type="match status" value="1"/>
</dbReference>
<proteinExistence type="inferred from homology"/>
<dbReference type="InterPro" id="IPR036162">
    <property type="entry name" value="Resolvase-like_N_sf"/>
</dbReference>
<dbReference type="RefSeq" id="WP_376832003.1">
    <property type="nucleotide sequence ID" value="NZ_JBHLWR010000006.1"/>
</dbReference>